<gene>
    <name evidence="2" type="ORF">ATJ78_0051</name>
</gene>
<comment type="caution">
    <text evidence="2">The sequence shown here is derived from an EMBL/GenBank/DDBJ whole genome shotgun (WGS) entry which is preliminary data.</text>
</comment>
<feature type="region of interest" description="Disordered" evidence="1">
    <location>
        <begin position="1"/>
        <end position="45"/>
    </location>
</feature>
<protein>
    <submittedName>
        <fullName evidence="2">Uncharacterized protein</fullName>
    </submittedName>
</protein>
<reference evidence="2 3" key="1">
    <citation type="submission" date="2017-10" db="EMBL/GenBank/DDBJ databases">
        <title>Sequencing the genomes of 1000 actinobacteria strains.</title>
        <authorList>
            <person name="Klenk H.-P."/>
        </authorList>
    </citation>
    <scope>NUCLEOTIDE SEQUENCE [LARGE SCALE GENOMIC DNA]</scope>
    <source>
        <strain evidence="2 3">DSM 21798</strain>
    </source>
</reference>
<accession>A0A2A9DSM0</accession>
<dbReference type="Proteomes" id="UP000221369">
    <property type="component" value="Unassembled WGS sequence"/>
</dbReference>
<dbReference type="AlphaFoldDB" id="A0A2A9DSM0"/>
<dbReference type="EMBL" id="PDJE01000001">
    <property type="protein sequence ID" value="PFG29155.1"/>
    <property type="molecule type" value="Genomic_DNA"/>
</dbReference>
<dbReference type="RefSeq" id="WP_156088579.1">
    <property type="nucleotide sequence ID" value="NZ_PDJE01000001.1"/>
</dbReference>
<proteinExistence type="predicted"/>
<evidence type="ECO:0000313" key="3">
    <source>
        <dbReference type="Proteomes" id="UP000221369"/>
    </source>
</evidence>
<sequence length="45" mass="5078">MPTLDDEATNATDSPDNNGAPPWNEIDPDFFIPEGSQRGWFSIRR</sequence>
<name>A0A2A9DSM0_9MICO</name>
<keyword evidence="3" id="KW-1185">Reference proteome</keyword>
<evidence type="ECO:0000313" key="2">
    <source>
        <dbReference type="EMBL" id="PFG29155.1"/>
    </source>
</evidence>
<organism evidence="2 3">
    <name type="scientific">Paramicrobacterium agarici</name>
    <dbReference type="NCBI Taxonomy" id="630514"/>
    <lineage>
        <taxon>Bacteria</taxon>
        <taxon>Bacillati</taxon>
        <taxon>Actinomycetota</taxon>
        <taxon>Actinomycetes</taxon>
        <taxon>Micrococcales</taxon>
        <taxon>Microbacteriaceae</taxon>
        <taxon>Paramicrobacterium</taxon>
    </lineage>
</organism>
<evidence type="ECO:0000256" key="1">
    <source>
        <dbReference type="SAM" id="MobiDB-lite"/>
    </source>
</evidence>